<keyword evidence="2" id="KW-1185">Reference proteome</keyword>
<sequence length="201" mass="21717">MRGSSLTTRKAGARLLGRIHGGSWADRRYGGEVEKKELAGAGRRQMGAGDGWIRPSGAKFLQVETGLVLRANAHLGRLRRLIAAVGVMNSDHGDSHALQRPELAEGHSTSSTSCLPHALLHPRPLLRTYATPSSSSSSMLHATSSLHPEDVTFIADELMFDATLQSTICPSEGYLKLKIEKMAINLMILCTKSQGILFSTK</sequence>
<evidence type="ECO:0000313" key="2">
    <source>
        <dbReference type="Proteomes" id="UP000324705"/>
    </source>
</evidence>
<dbReference type="Gramene" id="TRITD2Bv1G022170.1">
    <property type="protein sequence ID" value="TRITD2Bv1G022170.1"/>
    <property type="gene ID" value="TRITD2Bv1G022170"/>
</dbReference>
<proteinExistence type="predicted"/>
<protein>
    <submittedName>
        <fullName evidence="1">Uncharacterized protein</fullName>
    </submittedName>
</protein>
<reference evidence="1 2" key="1">
    <citation type="submission" date="2017-09" db="EMBL/GenBank/DDBJ databases">
        <authorList>
            <consortium name="International Durum Wheat Genome Sequencing Consortium (IDWGSC)"/>
            <person name="Milanesi L."/>
        </authorList>
    </citation>
    <scope>NUCLEOTIDE SEQUENCE [LARGE SCALE GENOMIC DNA]</scope>
    <source>
        <strain evidence="2">cv. Svevo</strain>
    </source>
</reference>
<evidence type="ECO:0000313" key="1">
    <source>
        <dbReference type="EMBL" id="VAH41411.1"/>
    </source>
</evidence>
<dbReference type="AlphaFoldDB" id="A0A9R1PDJ0"/>
<name>A0A9R1PDJ0_TRITD</name>
<gene>
    <name evidence="1" type="ORF">TRITD_2Bv1G022170</name>
</gene>
<organism evidence="1 2">
    <name type="scientific">Triticum turgidum subsp. durum</name>
    <name type="common">Durum wheat</name>
    <name type="synonym">Triticum durum</name>
    <dbReference type="NCBI Taxonomy" id="4567"/>
    <lineage>
        <taxon>Eukaryota</taxon>
        <taxon>Viridiplantae</taxon>
        <taxon>Streptophyta</taxon>
        <taxon>Embryophyta</taxon>
        <taxon>Tracheophyta</taxon>
        <taxon>Spermatophyta</taxon>
        <taxon>Magnoliopsida</taxon>
        <taxon>Liliopsida</taxon>
        <taxon>Poales</taxon>
        <taxon>Poaceae</taxon>
        <taxon>BOP clade</taxon>
        <taxon>Pooideae</taxon>
        <taxon>Triticodae</taxon>
        <taxon>Triticeae</taxon>
        <taxon>Triticinae</taxon>
        <taxon>Triticum</taxon>
    </lineage>
</organism>
<dbReference type="Proteomes" id="UP000324705">
    <property type="component" value="Chromosome 2B"/>
</dbReference>
<dbReference type="EMBL" id="LT934114">
    <property type="protein sequence ID" value="VAH41411.1"/>
    <property type="molecule type" value="Genomic_DNA"/>
</dbReference>
<accession>A0A9R1PDJ0</accession>